<dbReference type="InterPro" id="IPR002347">
    <property type="entry name" value="SDR_fam"/>
</dbReference>
<dbReference type="PIRSF" id="PIRSF000126">
    <property type="entry name" value="11-beta-HSD1"/>
    <property type="match status" value="1"/>
</dbReference>
<dbReference type="InterPro" id="IPR036291">
    <property type="entry name" value="NAD(P)-bd_dom_sf"/>
</dbReference>
<comment type="caution">
    <text evidence="4">The sequence shown here is derived from an EMBL/GenBank/DDBJ whole genome shotgun (WGS) entry which is preliminary data.</text>
</comment>
<dbReference type="RefSeq" id="WP_301128680.1">
    <property type="nucleotide sequence ID" value="NZ_JAUHPV010000005.1"/>
</dbReference>
<evidence type="ECO:0000256" key="1">
    <source>
        <dbReference type="ARBA" id="ARBA00006484"/>
    </source>
</evidence>
<dbReference type="PRINTS" id="PR00081">
    <property type="entry name" value="GDHRDH"/>
</dbReference>
<dbReference type="Pfam" id="PF00106">
    <property type="entry name" value="adh_short"/>
    <property type="match status" value="1"/>
</dbReference>
<comment type="similarity">
    <text evidence="1 3">Belongs to the short-chain dehydrogenases/reductases (SDR) family.</text>
</comment>
<evidence type="ECO:0000256" key="3">
    <source>
        <dbReference type="RuleBase" id="RU000363"/>
    </source>
</evidence>
<dbReference type="PANTHER" id="PTHR42901:SF1">
    <property type="entry name" value="ALCOHOL DEHYDROGENASE"/>
    <property type="match status" value="1"/>
</dbReference>
<dbReference type="PRINTS" id="PR00080">
    <property type="entry name" value="SDRFAMILY"/>
</dbReference>
<gene>
    <name evidence="4" type="ORF">QQX04_09850</name>
</gene>
<keyword evidence="2" id="KW-0560">Oxidoreductase</keyword>
<keyword evidence="5" id="KW-1185">Reference proteome</keyword>
<evidence type="ECO:0000313" key="5">
    <source>
        <dbReference type="Proteomes" id="UP001172738"/>
    </source>
</evidence>
<evidence type="ECO:0000256" key="2">
    <source>
        <dbReference type="ARBA" id="ARBA00023002"/>
    </source>
</evidence>
<reference evidence="4" key="1">
    <citation type="submission" date="2023-06" db="EMBL/GenBank/DDBJ databases">
        <title>SYSU T00b26.</title>
        <authorList>
            <person name="Gao L."/>
            <person name="Fang B.-Z."/>
            <person name="Li W.-J."/>
        </authorList>
    </citation>
    <scope>NUCLEOTIDE SEQUENCE</scope>
    <source>
        <strain evidence="4">SYSU T00b26</strain>
    </source>
</reference>
<protein>
    <submittedName>
        <fullName evidence="4">SDR family NAD(P)-dependent oxidoreductase</fullName>
    </submittedName>
</protein>
<evidence type="ECO:0000313" key="4">
    <source>
        <dbReference type="EMBL" id="MDN4473292.1"/>
    </source>
</evidence>
<accession>A0ABT8G2J3</accession>
<dbReference type="SUPFAM" id="SSF51735">
    <property type="entry name" value="NAD(P)-binding Rossmann-fold domains"/>
    <property type="match status" value="1"/>
</dbReference>
<name>A0ABT8G2J3_9MICO</name>
<proteinExistence type="inferred from homology"/>
<sequence>MTTTPGCVVITGASSGFGAEFARRFAAAGADVILVARRLDRLGVLAEELSSAHGVRAVPIEADLALPGAAERLVREIDARGMNPDGLVNNAGFGIDGPLATADIADVSGLLQVNVVALTELSVLLLPRLLAHESAVLVNVASTASFQPLPHLALYGASKAYVRTLTEALWKEAQGTGLKVLALCPGPTETEFFQVAGSERFKVGQMLTVPQVIDHAFDALGQRRAGPTRVAGWRNRVTALAPRLVPTRTALAVAGSLTKD</sequence>
<dbReference type="Proteomes" id="UP001172738">
    <property type="component" value="Unassembled WGS sequence"/>
</dbReference>
<dbReference type="PANTHER" id="PTHR42901">
    <property type="entry name" value="ALCOHOL DEHYDROGENASE"/>
    <property type="match status" value="1"/>
</dbReference>
<organism evidence="4 5">
    <name type="scientific">Demequina zhanjiangensis</name>
    <dbReference type="NCBI Taxonomy" id="3051659"/>
    <lineage>
        <taxon>Bacteria</taxon>
        <taxon>Bacillati</taxon>
        <taxon>Actinomycetota</taxon>
        <taxon>Actinomycetes</taxon>
        <taxon>Micrococcales</taxon>
        <taxon>Demequinaceae</taxon>
        <taxon>Demequina</taxon>
    </lineage>
</organism>
<dbReference type="Gene3D" id="3.40.50.720">
    <property type="entry name" value="NAD(P)-binding Rossmann-like Domain"/>
    <property type="match status" value="1"/>
</dbReference>
<dbReference type="EMBL" id="JAUHPV010000005">
    <property type="protein sequence ID" value="MDN4473292.1"/>
    <property type="molecule type" value="Genomic_DNA"/>
</dbReference>